<protein>
    <submittedName>
        <fullName evidence="1">Uncharacterized protein pseT.2</fullName>
    </submittedName>
</protein>
<dbReference type="EMBL" id="GU396103">
    <property type="protein sequence ID" value="ADQ52986.1"/>
    <property type="molecule type" value="Genomic_DNA"/>
</dbReference>
<dbReference type="GeneID" id="18560191"/>
<gene>
    <name evidence="1" type="primary">pseT.2</name>
    <name evidence="1" type="ORF">PX29p267</name>
</gene>
<name>E5DQK0_9CAUD</name>
<dbReference type="KEGG" id="vg:18560191"/>
<accession>E5DQK0</accession>
<evidence type="ECO:0000313" key="1">
    <source>
        <dbReference type="EMBL" id="ADQ52986.1"/>
    </source>
</evidence>
<dbReference type="Proteomes" id="UP000008726">
    <property type="component" value="Segment"/>
</dbReference>
<organism evidence="1 2">
    <name type="scientific">Aeromonas phage PX29</name>
    <dbReference type="NCBI Taxonomy" id="926067"/>
    <lineage>
        <taxon>Viruses</taxon>
        <taxon>Duplodnaviria</taxon>
        <taxon>Heunggongvirae</taxon>
        <taxon>Uroviricota</taxon>
        <taxon>Caudoviricetes</taxon>
        <taxon>Pantevenvirales</taxon>
        <taxon>Straboviridae</taxon>
        <taxon>Angelvirus</taxon>
        <taxon>Angelvirus px29</taxon>
    </lineage>
</organism>
<proteinExistence type="predicted"/>
<dbReference type="OrthoDB" id="19710at10239"/>
<keyword evidence="2" id="KW-1185">Reference proteome</keyword>
<dbReference type="RefSeq" id="YP_009011696.1">
    <property type="nucleotide sequence ID" value="NC_023688.1"/>
</dbReference>
<evidence type="ECO:0000313" key="2">
    <source>
        <dbReference type="Proteomes" id="UP000008726"/>
    </source>
</evidence>
<reference evidence="1 2" key="1">
    <citation type="journal article" date="2010" name="Virol. J.">
        <title>Genomes of the T4-related bacteriophages as windows on microbial genome evolution.</title>
        <authorList>
            <person name="Petrov V.M."/>
            <person name="Ratnayaka S."/>
            <person name="Nolan J.M."/>
            <person name="Miller E.S."/>
            <person name="Karam J.D."/>
        </authorList>
    </citation>
    <scope>NUCLEOTIDE SEQUENCE [LARGE SCALE GENOMIC DNA]</scope>
</reference>
<dbReference type="PROSITE" id="PS51257">
    <property type="entry name" value="PROKAR_LIPOPROTEIN"/>
    <property type="match status" value="1"/>
</dbReference>
<sequence>MQMKYAVLGLTLLLGGCAQHQQEIKPVVYHPPRPEVVETYRPEWRVIIDDGKSYVAMSYDDSVRYRIWLEKVFNYIQKQNEMICHYRKDLKEENCQK</sequence>